<protein>
    <submittedName>
        <fullName evidence="2">Uncharacterized protein</fullName>
    </submittedName>
</protein>
<sequence length="194" mass="22064">MKILLVFLVACLSTSAVFGQSDNGNSSNFPELDPSWHYCYEFTWFGPDYDNITRYNNTCSDYLDETRADGVPCAPPIVISYDGTPPDMDYLWDNYKSSILCKRSKNQVCVKYTYYFNNQVNNVTYMCAKVLSLNSNTAMSSGCYRQSLGAYDTEVCICKSGPGIYRPCNRAIASKLSWSLILLCILYYVYRNAF</sequence>
<keyword evidence="1" id="KW-0732">Signal</keyword>
<evidence type="ECO:0000313" key="2">
    <source>
        <dbReference type="EMBL" id="KAJ8919397.1"/>
    </source>
</evidence>
<dbReference type="AlphaFoldDB" id="A0AAV8VYC3"/>
<name>A0AAV8VYC3_9CUCU</name>
<keyword evidence="3" id="KW-1185">Reference proteome</keyword>
<evidence type="ECO:0000313" key="3">
    <source>
        <dbReference type="Proteomes" id="UP001159042"/>
    </source>
</evidence>
<reference evidence="2 3" key="1">
    <citation type="journal article" date="2023" name="Insect Mol. Biol.">
        <title>Genome sequencing provides insights into the evolution of gene families encoding plant cell wall-degrading enzymes in longhorned beetles.</title>
        <authorList>
            <person name="Shin N.R."/>
            <person name="Okamura Y."/>
            <person name="Kirsch R."/>
            <person name="Pauchet Y."/>
        </authorList>
    </citation>
    <scope>NUCLEOTIDE SEQUENCE [LARGE SCALE GENOMIC DNA]</scope>
    <source>
        <strain evidence="2">EAD_L_NR</strain>
    </source>
</reference>
<evidence type="ECO:0000256" key="1">
    <source>
        <dbReference type="SAM" id="SignalP"/>
    </source>
</evidence>
<organism evidence="2 3">
    <name type="scientific">Exocentrus adspersus</name>
    <dbReference type="NCBI Taxonomy" id="1586481"/>
    <lineage>
        <taxon>Eukaryota</taxon>
        <taxon>Metazoa</taxon>
        <taxon>Ecdysozoa</taxon>
        <taxon>Arthropoda</taxon>
        <taxon>Hexapoda</taxon>
        <taxon>Insecta</taxon>
        <taxon>Pterygota</taxon>
        <taxon>Neoptera</taxon>
        <taxon>Endopterygota</taxon>
        <taxon>Coleoptera</taxon>
        <taxon>Polyphaga</taxon>
        <taxon>Cucujiformia</taxon>
        <taxon>Chrysomeloidea</taxon>
        <taxon>Cerambycidae</taxon>
        <taxon>Lamiinae</taxon>
        <taxon>Acanthocinini</taxon>
        <taxon>Exocentrus</taxon>
    </lineage>
</organism>
<feature type="chain" id="PRO_5044012495" evidence="1">
    <location>
        <begin position="20"/>
        <end position="194"/>
    </location>
</feature>
<gene>
    <name evidence="2" type="ORF">NQ315_016490</name>
</gene>
<feature type="signal peptide" evidence="1">
    <location>
        <begin position="1"/>
        <end position="19"/>
    </location>
</feature>
<proteinExistence type="predicted"/>
<dbReference type="EMBL" id="JANEYG010000018">
    <property type="protein sequence ID" value="KAJ8919397.1"/>
    <property type="molecule type" value="Genomic_DNA"/>
</dbReference>
<accession>A0AAV8VYC3</accession>
<dbReference type="Proteomes" id="UP001159042">
    <property type="component" value="Unassembled WGS sequence"/>
</dbReference>
<comment type="caution">
    <text evidence="2">The sequence shown here is derived from an EMBL/GenBank/DDBJ whole genome shotgun (WGS) entry which is preliminary data.</text>
</comment>